<feature type="region of interest" description="Disordered" evidence="3">
    <location>
        <begin position="694"/>
        <end position="713"/>
    </location>
</feature>
<feature type="compositionally biased region" description="Polar residues" evidence="3">
    <location>
        <begin position="217"/>
        <end position="226"/>
    </location>
</feature>
<comment type="caution">
    <text evidence="6">The sequence shown here is derived from an EMBL/GenBank/DDBJ whole genome shotgun (WGS) entry which is preliminary data.</text>
</comment>
<evidence type="ECO:0000259" key="5">
    <source>
        <dbReference type="PROSITE" id="PS50008"/>
    </source>
</evidence>
<dbReference type="InterPro" id="IPR000909">
    <property type="entry name" value="PLipase_C_PInositol-sp_X_dom"/>
</dbReference>
<dbReference type="EC" id="3.1.4.11" evidence="2"/>
<accession>A0A0B2WLD4</accession>
<dbReference type="Proteomes" id="UP000030816">
    <property type="component" value="Unassembled WGS sequence"/>
</dbReference>
<dbReference type="Gene3D" id="3.20.20.190">
    <property type="entry name" value="Phosphatidylinositol (PI) phosphodiesterase"/>
    <property type="match status" value="2"/>
</dbReference>
<evidence type="ECO:0000313" key="6">
    <source>
        <dbReference type="EMBL" id="KHN94272.1"/>
    </source>
</evidence>
<dbReference type="PROSITE" id="PS50004">
    <property type="entry name" value="C2"/>
    <property type="match status" value="1"/>
</dbReference>
<dbReference type="RefSeq" id="XP_040675338.1">
    <property type="nucleotide sequence ID" value="XM_040826706.1"/>
</dbReference>
<comment type="catalytic activity">
    <reaction evidence="2">
        <text>a 1,2-diacyl-sn-glycero-3-phospho-(1D-myo-inositol-4,5-bisphosphate) + H2O = 1D-myo-inositol 1,4,5-trisphosphate + a 1,2-diacyl-sn-glycerol + H(+)</text>
        <dbReference type="Rhea" id="RHEA:33179"/>
        <dbReference type="ChEBI" id="CHEBI:15377"/>
        <dbReference type="ChEBI" id="CHEBI:15378"/>
        <dbReference type="ChEBI" id="CHEBI:17815"/>
        <dbReference type="ChEBI" id="CHEBI:58456"/>
        <dbReference type="ChEBI" id="CHEBI:203600"/>
        <dbReference type="EC" id="3.1.4.11"/>
    </reaction>
</comment>
<reference evidence="6 7" key="1">
    <citation type="journal article" date="2014" name="Proc. Natl. Acad. Sci. U.S.A.">
        <title>Trajectory and genomic determinants of fungal-pathogen speciation and host adaptation.</title>
        <authorList>
            <person name="Hu X."/>
            <person name="Xiao G."/>
            <person name="Zheng P."/>
            <person name="Shang Y."/>
            <person name="Su Y."/>
            <person name="Zhang X."/>
            <person name="Liu X."/>
            <person name="Zhan S."/>
            <person name="St Leger R.J."/>
            <person name="Wang C."/>
        </authorList>
    </citation>
    <scope>NUCLEOTIDE SEQUENCE [LARGE SCALE GENOMIC DNA]</scope>
    <source>
        <strain evidence="6 7">ARSEF 1941</strain>
    </source>
</reference>
<feature type="compositionally biased region" description="Basic and acidic residues" evidence="3">
    <location>
        <begin position="632"/>
        <end position="641"/>
    </location>
</feature>
<dbReference type="PROSITE" id="PS50008">
    <property type="entry name" value="PIPLC_Y_DOMAIN"/>
    <property type="match status" value="1"/>
</dbReference>
<dbReference type="SMART" id="SM00239">
    <property type="entry name" value="C2"/>
    <property type="match status" value="1"/>
</dbReference>
<dbReference type="EMBL" id="AZHE01000038">
    <property type="protein sequence ID" value="KHN94272.1"/>
    <property type="molecule type" value="Genomic_DNA"/>
</dbReference>
<dbReference type="HOGENOM" id="CLU_002738_3_0_1"/>
<dbReference type="Pfam" id="PF00388">
    <property type="entry name" value="PI-PLC-X"/>
    <property type="match status" value="1"/>
</dbReference>
<feature type="domain" description="PI-PLC Y-box" evidence="5">
    <location>
        <begin position="515"/>
        <end position="625"/>
    </location>
</feature>
<dbReference type="GO" id="GO:0016042">
    <property type="term" value="P:lipid catabolic process"/>
    <property type="evidence" value="ECO:0007669"/>
    <property type="project" value="UniProtKB-KW"/>
</dbReference>
<feature type="domain" description="C2" evidence="4">
    <location>
        <begin position="629"/>
        <end position="773"/>
    </location>
</feature>
<dbReference type="SUPFAM" id="SSF49562">
    <property type="entry name" value="C2 domain (Calcium/lipid-binding domain, CaLB)"/>
    <property type="match status" value="1"/>
</dbReference>
<dbReference type="Pfam" id="PF00387">
    <property type="entry name" value="PI-PLC-Y"/>
    <property type="match status" value="1"/>
</dbReference>
<dbReference type="InterPro" id="IPR001711">
    <property type="entry name" value="PLipase_C_Pinositol-sp_Y"/>
</dbReference>
<dbReference type="InterPro" id="IPR000008">
    <property type="entry name" value="C2_dom"/>
</dbReference>
<dbReference type="SUPFAM" id="SSF51695">
    <property type="entry name" value="PLC-like phosphodiesterases"/>
    <property type="match status" value="1"/>
</dbReference>
<evidence type="ECO:0000256" key="3">
    <source>
        <dbReference type="SAM" id="MobiDB-lite"/>
    </source>
</evidence>
<dbReference type="GeneID" id="63742363"/>
<dbReference type="InterPro" id="IPR017946">
    <property type="entry name" value="PLC-like_Pdiesterase_TIM-brl"/>
</dbReference>
<protein>
    <recommendedName>
        <fullName evidence="2">Phosphoinositide phospholipase C</fullName>
        <ecNumber evidence="2">3.1.4.11</ecNumber>
    </recommendedName>
</protein>
<keyword evidence="2" id="KW-0378">Hydrolase</keyword>
<name>A0A0B2WLD4_METAS</name>
<organism evidence="6 7">
    <name type="scientific">Metarhizium album (strain ARSEF 1941)</name>
    <dbReference type="NCBI Taxonomy" id="1081103"/>
    <lineage>
        <taxon>Eukaryota</taxon>
        <taxon>Fungi</taxon>
        <taxon>Dikarya</taxon>
        <taxon>Ascomycota</taxon>
        <taxon>Pezizomycotina</taxon>
        <taxon>Sordariomycetes</taxon>
        <taxon>Hypocreomycetidae</taxon>
        <taxon>Hypocreales</taxon>
        <taxon>Clavicipitaceae</taxon>
        <taxon>Metarhizium</taxon>
    </lineage>
</organism>
<dbReference type="PRINTS" id="PR00390">
    <property type="entry name" value="PHPHLIPASEC"/>
</dbReference>
<evidence type="ECO:0000259" key="4">
    <source>
        <dbReference type="PROSITE" id="PS50004"/>
    </source>
</evidence>
<keyword evidence="2" id="KW-0443">Lipid metabolism</keyword>
<dbReference type="AlphaFoldDB" id="A0A0B2WLD4"/>
<dbReference type="GO" id="GO:0048015">
    <property type="term" value="P:phosphatidylinositol-mediated signaling"/>
    <property type="evidence" value="ECO:0007669"/>
    <property type="project" value="TreeGrafter"/>
</dbReference>
<keyword evidence="1" id="KW-0807">Transducer</keyword>
<dbReference type="SMART" id="SM00149">
    <property type="entry name" value="PLCYc"/>
    <property type="match status" value="1"/>
</dbReference>
<feature type="region of interest" description="Disordered" evidence="3">
    <location>
        <begin position="198"/>
        <end position="235"/>
    </location>
</feature>
<dbReference type="Gene3D" id="2.60.40.150">
    <property type="entry name" value="C2 domain"/>
    <property type="match status" value="1"/>
</dbReference>
<dbReference type="GO" id="GO:0004435">
    <property type="term" value="F:phosphatidylinositol-4,5-bisphosphate phospholipase C activity"/>
    <property type="evidence" value="ECO:0007669"/>
    <property type="project" value="UniProtKB-EC"/>
</dbReference>
<feature type="region of interest" description="Disordered" evidence="3">
    <location>
        <begin position="624"/>
        <end position="643"/>
    </location>
</feature>
<evidence type="ECO:0000256" key="1">
    <source>
        <dbReference type="ARBA" id="ARBA00023224"/>
    </source>
</evidence>
<dbReference type="InterPro" id="IPR035892">
    <property type="entry name" value="C2_domain_sf"/>
</dbReference>
<feature type="compositionally biased region" description="Low complexity" evidence="3">
    <location>
        <begin position="294"/>
        <end position="309"/>
    </location>
</feature>
<dbReference type="PROSITE" id="PS50007">
    <property type="entry name" value="PIPLC_X_DOMAIN"/>
    <property type="match status" value="1"/>
</dbReference>
<keyword evidence="2" id="KW-0442">Lipid degradation</keyword>
<dbReference type="PANTHER" id="PTHR10336">
    <property type="entry name" value="PHOSPHOINOSITIDE-SPECIFIC PHOSPHOLIPASE C FAMILY PROTEIN"/>
    <property type="match status" value="1"/>
</dbReference>
<dbReference type="OrthoDB" id="269822at2759"/>
<dbReference type="GO" id="GO:0051209">
    <property type="term" value="P:release of sequestered calcium ion into cytosol"/>
    <property type="evidence" value="ECO:0007669"/>
    <property type="project" value="TreeGrafter"/>
</dbReference>
<dbReference type="CDD" id="cd00275">
    <property type="entry name" value="C2_PLC_like"/>
    <property type="match status" value="1"/>
</dbReference>
<sequence>MAFLCGFPPRRRFLSRKRDDPDFPKRSRTISIFGSSNKNARQALRSLVGVSTLIPPDKSAPLSPNDPIEIKTPIGNRFHDIVDELYDGLKGDEDLLSREKLYVFLKDVQCEPIIKNLDKEQYTAGEFRRVLVEGYDVNAIGPPPEKDLSRPLTNYFISSSHNTYLDGNQLSSTSTPEAYRNVLSRDCRCIEIDVWNGNPSPSRERSKSPVGGHSRGPSRTTLTNVAPVTAPGNVDQKVKVAVNHLLGEKSSLHSRSPSAHSRTVVEDLSPRTSLLNLSDTKESNDRLEVFQAHSPRSPRQLQPHQSPRQPRQHSPPRGEPIVTHGHTLTVPCGFREVCKAIKESAFENNDLPVIISLEVHADHEQQEVMVRIMKEEWQGFLVTEAHEDFDPRFRLPKLQDLKRKILVKVKKATVTMEPVSSQNPLDSAAQVVSQTTSLTASQVTGNNMTKCSSQSTWENAPDRLVAGPGDSDTISSENNASHNYFSETPAKRASATAVPVASPDKVNTGRICQSLGDLAVYTRSEHFRTFEAKEAKRPAHVFSISEKRILELYQRHRRDVFSHNKNYFMRAYPDKMRWDSSNPDPSLFWRRGVQMVAMNWQKTDTGMMINEGMFAGENGWVLKPPGYQSSDKSSESHDEATPGRTLNLRLTIFAGQNIPTQSDDSGDEPRSGSAIRPYVKVTLHVEKSELATGKEINESNYKKRTGAGATNNPKFPESRRQLEFAGITNVVPELSFVRFRIGDDTRLSTSILAWACIRLDRLRPGYRYIPLMDMEGTPIPHGALYVKIEKSTV</sequence>
<keyword evidence="7" id="KW-1185">Reference proteome</keyword>
<dbReference type="STRING" id="1081103.A0A0B2WLD4"/>
<dbReference type="SMART" id="SM00148">
    <property type="entry name" value="PLCXc"/>
    <property type="match status" value="1"/>
</dbReference>
<dbReference type="PANTHER" id="PTHR10336:SF82">
    <property type="entry name" value="PHOSPHOINOSITIDE PHOSPHOLIPASE C"/>
    <property type="match status" value="1"/>
</dbReference>
<dbReference type="InterPro" id="IPR001192">
    <property type="entry name" value="PI-PLC_fam"/>
</dbReference>
<evidence type="ECO:0000313" key="7">
    <source>
        <dbReference type="Proteomes" id="UP000030816"/>
    </source>
</evidence>
<proteinExistence type="predicted"/>
<gene>
    <name evidence="6" type="ORF">MAM_07908</name>
</gene>
<evidence type="ECO:0000256" key="2">
    <source>
        <dbReference type="RuleBase" id="RU361133"/>
    </source>
</evidence>
<feature type="region of interest" description="Disordered" evidence="3">
    <location>
        <begin position="293"/>
        <end position="326"/>
    </location>
</feature>